<dbReference type="AlphaFoldDB" id="A0A0C3FA86"/>
<dbReference type="InterPro" id="IPR000569">
    <property type="entry name" value="HECT_dom"/>
</dbReference>
<evidence type="ECO:0000256" key="7">
    <source>
        <dbReference type="PROSITE-ProRule" id="PRU00104"/>
    </source>
</evidence>
<evidence type="ECO:0000256" key="4">
    <source>
        <dbReference type="ARBA" id="ARBA00022679"/>
    </source>
</evidence>
<comment type="caution">
    <text evidence="7">Lacks conserved residue(s) required for the propagation of feature annotation.</text>
</comment>
<dbReference type="Pfam" id="PF00397">
    <property type="entry name" value="WW"/>
    <property type="match status" value="1"/>
</dbReference>
<dbReference type="InterPro" id="IPR035983">
    <property type="entry name" value="Hect_E3_ubiquitin_ligase"/>
</dbReference>
<dbReference type="FunFam" id="3.30.2160.10:FF:000001">
    <property type="entry name" value="E3 ubiquitin-protein ligase NEDD4-like"/>
    <property type="match status" value="1"/>
</dbReference>
<feature type="region of interest" description="Disordered" evidence="8">
    <location>
        <begin position="137"/>
        <end position="157"/>
    </location>
</feature>
<feature type="domain" description="WW" evidence="9">
    <location>
        <begin position="154"/>
        <end position="187"/>
    </location>
</feature>
<feature type="compositionally biased region" description="Gly residues" evidence="8">
    <location>
        <begin position="662"/>
        <end position="674"/>
    </location>
</feature>
<protein>
    <recommendedName>
        <fullName evidence="3">HECT-type E3 ubiquitin transferase</fullName>
        <ecNumber evidence="3">2.3.2.26</ecNumber>
    </recommendedName>
</protein>
<dbReference type="GO" id="GO:0006511">
    <property type="term" value="P:ubiquitin-dependent protein catabolic process"/>
    <property type="evidence" value="ECO:0007669"/>
    <property type="project" value="TreeGrafter"/>
</dbReference>
<dbReference type="SMART" id="SM00456">
    <property type="entry name" value="WW"/>
    <property type="match status" value="2"/>
</dbReference>
<dbReference type="Gene3D" id="3.30.2410.10">
    <property type="entry name" value="Hect, E3 ligase catalytic domain"/>
    <property type="match status" value="1"/>
</dbReference>
<accession>A0A0C3FA86</accession>
<gene>
    <name evidence="11" type="ORF">PILCRDRAFT_8620</name>
</gene>
<keyword evidence="4" id="KW-0808">Transferase</keyword>
<evidence type="ECO:0000313" key="12">
    <source>
        <dbReference type="Proteomes" id="UP000054166"/>
    </source>
</evidence>
<dbReference type="InterPro" id="IPR001202">
    <property type="entry name" value="WW_dom"/>
</dbReference>
<dbReference type="GO" id="GO:0016567">
    <property type="term" value="P:protein ubiquitination"/>
    <property type="evidence" value="ECO:0007669"/>
    <property type="project" value="UniProtKB-UniPathway"/>
</dbReference>
<dbReference type="CDD" id="cd00201">
    <property type="entry name" value="WW"/>
    <property type="match status" value="2"/>
</dbReference>
<feature type="domain" description="WW" evidence="9">
    <location>
        <begin position="18"/>
        <end position="51"/>
    </location>
</feature>
<dbReference type="HOGENOM" id="CLU_002173_0_2_1"/>
<dbReference type="Gene3D" id="3.90.1750.10">
    <property type="entry name" value="Hect, E3 ligase catalytic domains"/>
    <property type="match status" value="1"/>
</dbReference>
<evidence type="ECO:0000256" key="1">
    <source>
        <dbReference type="ARBA" id="ARBA00000885"/>
    </source>
</evidence>
<dbReference type="Gene3D" id="3.30.2160.10">
    <property type="entry name" value="Hect, E3 ligase catalytic domain"/>
    <property type="match status" value="1"/>
</dbReference>
<organism evidence="11 12">
    <name type="scientific">Piloderma croceum (strain F 1598)</name>
    <dbReference type="NCBI Taxonomy" id="765440"/>
    <lineage>
        <taxon>Eukaryota</taxon>
        <taxon>Fungi</taxon>
        <taxon>Dikarya</taxon>
        <taxon>Basidiomycota</taxon>
        <taxon>Agaricomycotina</taxon>
        <taxon>Agaricomycetes</taxon>
        <taxon>Agaricomycetidae</taxon>
        <taxon>Atheliales</taxon>
        <taxon>Atheliaceae</taxon>
        <taxon>Piloderma</taxon>
    </lineage>
</organism>
<dbReference type="FunFam" id="3.90.1750.10:FF:000079">
    <property type="entry name" value="E3 ubiquitin-protein ligase"/>
    <property type="match status" value="1"/>
</dbReference>
<reference evidence="12" key="2">
    <citation type="submission" date="2015-01" db="EMBL/GenBank/DDBJ databases">
        <title>Evolutionary Origins and Diversification of the Mycorrhizal Mutualists.</title>
        <authorList>
            <consortium name="DOE Joint Genome Institute"/>
            <consortium name="Mycorrhizal Genomics Consortium"/>
            <person name="Kohler A."/>
            <person name="Kuo A."/>
            <person name="Nagy L.G."/>
            <person name="Floudas D."/>
            <person name="Copeland A."/>
            <person name="Barry K.W."/>
            <person name="Cichocki N."/>
            <person name="Veneault-Fourrey C."/>
            <person name="LaButti K."/>
            <person name="Lindquist E.A."/>
            <person name="Lipzen A."/>
            <person name="Lundell T."/>
            <person name="Morin E."/>
            <person name="Murat C."/>
            <person name="Riley R."/>
            <person name="Ohm R."/>
            <person name="Sun H."/>
            <person name="Tunlid A."/>
            <person name="Henrissat B."/>
            <person name="Grigoriev I.V."/>
            <person name="Hibbett D.S."/>
            <person name="Martin F."/>
        </authorList>
    </citation>
    <scope>NUCLEOTIDE SEQUENCE [LARGE SCALE GENOMIC DNA]</scope>
    <source>
        <strain evidence="12">F 1598</strain>
    </source>
</reference>
<keyword evidence="6 7" id="KW-0833">Ubl conjugation pathway</keyword>
<evidence type="ECO:0000256" key="2">
    <source>
        <dbReference type="ARBA" id="ARBA00004906"/>
    </source>
</evidence>
<evidence type="ECO:0000256" key="8">
    <source>
        <dbReference type="SAM" id="MobiDB-lite"/>
    </source>
</evidence>
<dbReference type="SMART" id="SM00119">
    <property type="entry name" value="HECTc"/>
    <property type="match status" value="1"/>
</dbReference>
<sequence>MNISQQKSNFNTNVDRFSSLPAHWESHTDNFGRMFYVECNTRRMTWTKPLSKPAVGDNVENGEMDATPAVHPAPSVATASASHPLAAADGNTVASDNGLMLNGWHEQPFQEGRLFIPDHEKDEMMSVEPYQCTVRHIASPNPQDNSQSSISQSDPLHSGWEMRATSASRVYFVNHSTKTTTWEDPQLHSNLDSNMPQNKHDFRSKLVYFRSLPAMQAQPGICEIKVRRTHVLEDSYAEIMRQSPNDLKKKLNIEFKGETCVNYNDSSREFFFLLSHEIFNPCYGMFKYTAHHNYILQINPASCIDSKCFEFIGRCLSLFIFHCRFLDAYFTASFYKLILRKKVTFEDLECVDADLHHTLSWILENDITGVITNETFTVTEENSGKIVTIKLKPRGADIVVNEDNKSDYVNTIVEYYISKRVKQQVDTFMSGFTELIAQNLITIFDEHKLQLLIGGMSAIDVYSNNWIKFTEYLGYGMNNDVIQWFWECAHHKIFPSTKFGSLIHSHPSNPGVSRSADSKTFKEFDDHSQPLKSYIRFNHIDLPSYKNYAHLEQILISAISATDSDLKTPKATSDHSPGIDPLPTPNTSRKTMYTNVRNKANNSGNTKFIPQKQQRSHARQHLRRVGSSLLRVAAKIAVETVVNVGISLLINQPVNVNSGNWVGDGGGGGGGSGGIDLSSNSQSSDGFWDPIQQGAIDPIH</sequence>
<name>A0A0C3FA86_PILCF</name>
<feature type="domain" description="HECT" evidence="10">
    <location>
        <begin position="243"/>
        <end position="564"/>
    </location>
</feature>
<keyword evidence="5" id="KW-0677">Repeat</keyword>
<comment type="pathway">
    <text evidence="2">Protein modification; protein ubiquitination.</text>
</comment>
<dbReference type="Gene3D" id="2.20.70.10">
    <property type="match status" value="1"/>
</dbReference>
<dbReference type="PANTHER" id="PTHR11254:SF440">
    <property type="entry name" value="E3 UBIQUITIN-PROTEIN LIGASE NEDD-4"/>
    <property type="match status" value="1"/>
</dbReference>
<dbReference type="SUPFAM" id="SSF51045">
    <property type="entry name" value="WW domain"/>
    <property type="match status" value="2"/>
</dbReference>
<dbReference type="OrthoDB" id="8068875at2759"/>
<evidence type="ECO:0000259" key="9">
    <source>
        <dbReference type="PROSITE" id="PS50020"/>
    </source>
</evidence>
<evidence type="ECO:0000256" key="3">
    <source>
        <dbReference type="ARBA" id="ARBA00012485"/>
    </source>
</evidence>
<dbReference type="InterPro" id="IPR036020">
    <property type="entry name" value="WW_dom_sf"/>
</dbReference>
<dbReference type="UniPathway" id="UPA00143"/>
<dbReference type="PROSITE" id="PS01159">
    <property type="entry name" value="WW_DOMAIN_1"/>
    <property type="match status" value="1"/>
</dbReference>
<dbReference type="SUPFAM" id="SSF56204">
    <property type="entry name" value="Hect, E3 ligase catalytic domain"/>
    <property type="match status" value="1"/>
</dbReference>
<keyword evidence="12" id="KW-1185">Reference proteome</keyword>
<dbReference type="Proteomes" id="UP000054166">
    <property type="component" value="Unassembled WGS sequence"/>
</dbReference>
<evidence type="ECO:0000256" key="6">
    <source>
        <dbReference type="ARBA" id="ARBA00022786"/>
    </source>
</evidence>
<dbReference type="InParanoid" id="A0A0C3FA86"/>
<evidence type="ECO:0000259" key="10">
    <source>
        <dbReference type="PROSITE" id="PS50237"/>
    </source>
</evidence>
<feature type="region of interest" description="Disordered" evidence="8">
    <location>
        <begin position="661"/>
        <end position="700"/>
    </location>
</feature>
<dbReference type="GO" id="GO:0061630">
    <property type="term" value="F:ubiquitin protein ligase activity"/>
    <property type="evidence" value="ECO:0007669"/>
    <property type="project" value="UniProtKB-EC"/>
</dbReference>
<dbReference type="Pfam" id="PF00632">
    <property type="entry name" value="HECT"/>
    <property type="match status" value="1"/>
</dbReference>
<dbReference type="EMBL" id="KN832998">
    <property type="protein sequence ID" value="KIM81565.1"/>
    <property type="molecule type" value="Genomic_DNA"/>
</dbReference>
<dbReference type="PROSITE" id="PS50020">
    <property type="entry name" value="WW_DOMAIN_2"/>
    <property type="match status" value="2"/>
</dbReference>
<feature type="region of interest" description="Disordered" evidence="8">
    <location>
        <begin position="566"/>
        <end position="622"/>
    </location>
</feature>
<dbReference type="PANTHER" id="PTHR11254">
    <property type="entry name" value="HECT DOMAIN UBIQUITIN-PROTEIN LIGASE"/>
    <property type="match status" value="1"/>
</dbReference>
<reference evidence="11 12" key="1">
    <citation type="submission" date="2014-04" db="EMBL/GenBank/DDBJ databases">
        <authorList>
            <consortium name="DOE Joint Genome Institute"/>
            <person name="Kuo A."/>
            <person name="Tarkka M."/>
            <person name="Buscot F."/>
            <person name="Kohler A."/>
            <person name="Nagy L.G."/>
            <person name="Floudas D."/>
            <person name="Copeland A."/>
            <person name="Barry K.W."/>
            <person name="Cichocki N."/>
            <person name="Veneault-Fourrey C."/>
            <person name="LaButti K."/>
            <person name="Lindquist E.A."/>
            <person name="Lipzen A."/>
            <person name="Lundell T."/>
            <person name="Morin E."/>
            <person name="Murat C."/>
            <person name="Sun H."/>
            <person name="Tunlid A."/>
            <person name="Henrissat B."/>
            <person name="Grigoriev I.V."/>
            <person name="Hibbett D.S."/>
            <person name="Martin F."/>
            <person name="Nordberg H.P."/>
            <person name="Cantor M.N."/>
            <person name="Hua S.X."/>
        </authorList>
    </citation>
    <scope>NUCLEOTIDE SEQUENCE [LARGE SCALE GENOMIC DNA]</scope>
    <source>
        <strain evidence="11 12">F 1598</strain>
    </source>
</reference>
<feature type="compositionally biased region" description="Polar residues" evidence="8">
    <location>
        <begin position="585"/>
        <end position="613"/>
    </location>
</feature>
<dbReference type="STRING" id="765440.A0A0C3FA86"/>
<dbReference type="PROSITE" id="PS50237">
    <property type="entry name" value="HECT"/>
    <property type="match status" value="1"/>
</dbReference>
<dbReference type="EC" id="2.3.2.26" evidence="3"/>
<dbReference type="GO" id="GO:0005737">
    <property type="term" value="C:cytoplasm"/>
    <property type="evidence" value="ECO:0007669"/>
    <property type="project" value="TreeGrafter"/>
</dbReference>
<evidence type="ECO:0000256" key="5">
    <source>
        <dbReference type="ARBA" id="ARBA00022737"/>
    </source>
</evidence>
<proteinExistence type="predicted"/>
<dbReference type="InterPro" id="IPR050409">
    <property type="entry name" value="E3_ubiq-protein_ligase"/>
</dbReference>
<evidence type="ECO:0000313" key="11">
    <source>
        <dbReference type="EMBL" id="KIM81565.1"/>
    </source>
</evidence>
<comment type="catalytic activity">
    <reaction evidence="1">
        <text>S-ubiquitinyl-[E2 ubiquitin-conjugating enzyme]-L-cysteine + [acceptor protein]-L-lysine = [E2 ubiquitin-conjugating enzyme]-L-cysteine + N(6)-ubiquitinyl-[acceptor protein]-L-lysine.</text>
        <dbReference type="EC" id="2.3.2.26"/>
    </reaction>
</comment>
<feature type="compositionally biased region" description="Low complexity" evidence="8">
    <location>
        <begin position="139"/>
        <end position="155"/>
    </location>
</feature>